<feature type="compositionally biased region" description="Basic and acidic residues" evidence="1">
    <location>
        <begin position="1001"/>
        <end position="1019"/>
    </location>
</feature>
<comment type="caution">
    <text evidence="2">The sequence shown here is derived from an EMBL/GenBank/DDBJ whole genome shotgun (WGS) entry which is preliminary data.</text>
</comment>
<protein>
    <submittedName>
        <fullName evidence="2">Uncharacterized protein</fullName>
    </submittedName>
</protein>
<accession>A0A9W7GC80</accession>
<organism evidence="2 3">
    <name type="scientific">Triparma columacea</name>
    <dbReference type="NCBI Taxonomy" id="722753"/>
    <lineage>
        <taxon>Eukaryota</taxon>
        <taxon>Sar</taxon>
        <taxon>Stramenopiles</taxon>
        <taxon>Ochrophyta</taxon>
        <taxon>Bolidophyceae</taxon>
        <taxon>Parmales</taxon>
        <taxon>Triparmaceae</taxon>
        <taxon>Triparma</taxon>
    </lineage>
</organism>
<evidence type="ECO:0000256" key="1">
    <source>
        <dbReference type="SAM" id="MobiDB-lite"/>
    </source>
</evidence>
<reference evidence="3" key="1">
    <citation type="journal article" date="2023" name="Commun. Biol.">
        <title>Genome analysis of Parmales, the sister group of diatoms, reveals the evolutionary specialization of diatoms from phago-mixotrophs to photoautotrophs.</title>
        <authorList>
            <person name="Ban H."/>
            <person name="Sato S."/>
            <person name="Yoshikawa S."/>
            <person name="Yamada K."/>
            <person name="Nakamura Y."/>
            <person name="Ichinomiya M."/>
            <person name="Sato N."/>
            <person name="Blanc-Mathieu R."/>
            <person name="Endo H."/>
            <person name="Kuwata A."/>
            <person name="Ogata H."/>
        </authorList>
    </citation>
    <scope>NUCLEOTIDE SEQUENCE [LARGE SCALE GENOMIC DNA]</scope>
</reference>
<proteinExistence type="predicted"/>
<dbReference type="EMBL" id="BRYA01000123">
    <property type="protein sequence ID" value="GMI40237.1"/>
    <property type="molecule type" value="Genomic_DNA"/>
</dbReference>
<dbReference type="Proteomes" id="UP001165065">
    <property type="component" value="Unassembled WGS sequence"/>
</dbReference>
<dbReference type="OrthoDB" id="10416664at2759"/>
<keyword evidence="3" id="KW-1185">Reference proteome</keyword>
<sequence length="1026" mass="113866">MAKIWGVPDFSKMSYSPRPWSGQRGDKIQWMGMYWNIMYNLCQPKAPSTPSSLGYSATSLSLYSSLLKFTNGTSMEPLGVYSPHSRLFDEGGVPSWWVNIGMEGGKLTGGKRGWKCAGWGNGFYRGDNRTRDDLRHANEGLLKTLELFSSLLRYNYNITLLSISPPDEGAGVYRVTELDSGKENVMDGGVWGEFDDISFGGTIGGGWEGRGPAELLGVTVDYSDEAIWLGPTDIGGDCLVTPRSIPEQVTMVEELGALDTYDRDIRGLRSSYSTALRRGLHCIGMKGEVSLRVERESFLVDVDPSDRHGYEDPKSFEERRSALPPNAIAIVNLVKFCGNVDEHLEGDGELTVLGQMVGEMIRAAGLLVRDGWGGGGTNHTQKIWGEEYEGGIGGEIVRGLRLAAAADTSSLSYPQPASPFGGLVSRVLANDSSASKSTLFKSSISTQRGWDILDGTVVESLLDTKRPKMGLEYAEKQFEGRAITFEVGCAALCCASAQACLEAFYGTGDAVQMKEKCFEIHERMKSECSDEMERLEGLNHFNCDRITLGLIKACEAAGDTETAISVLLNSRFSSTSGDQMNNWDYLNFKALAVMSVLRSAKNNNFHQARAELVTSQVCGGSEVDVLLSSFGALSVYLKTLNDLGMYDKAVATFTESNDRNREHISEGLEGWHSCVCETVTALGKAGRAQEAWDLVKSIDRSHLSTEILERLCNVYEVDECPNDVVQVVMFADREGKATDYLVRKAILAYTAMNKHQDVIVYARLLCARRKKGGRLIAGVSARERRGKKRLEDSDYGWWNNLFGSRAWALGEGKEKDETLYAIMKAARKVEFENFLMHVVKTVAAAEAEGKSKPLEGRALAAVIDTCGFKVRRRGNGGCRGEPVVDFHRELKEAEWDKEVLKGRRNLKKVLDIAESWGLSNDDAVMASASRAWRALGKPYHNYEMIKKSMKTQKIPQPSVFAQTMMGALETSDVDLVSKVSTLFSSSGYDFDMKVFEERERRRKERVDTQRRKKETERRQRMINRRT</sequence>
<name>A0A9W7GC80_9STRA</name>
<feature type="region of interest" description="Disordered" evidence="1">
    <location>
        <begin position="1001"/>
        <end position="1026"/>
    </location>
</feature>
<evidence type="ECO:0000313" key="3">
    <source>
        <dbReference type="Proteomes" id="UP001165065"/>
    </source>
</evidence>
<gene>
    <name evidence="2" type="ORF">TrCOL_g5410</name>
</gene>
<dbReference type="AlphaFoldDB" id="A0A9W7GC80"/>
<evidence type="ECO:0000313" key="2">
    <source>
        <dbReference type="EMBL" id="GMI40237.1"/>
    </source>
</evidence>